<accession>A0ABZ1P4L6</accession>
<reference evidence="3 4" key="1">
    <citation type="submission" date="2022-10" db="EMBL/GenBank/DDBJ databases">
        <title>The complete genomes of actinobacterial strains from the NBC collection.</title>
        <authorList>
            <person name="Joergensen T.S."/>
            <person name="Alvarez Arevalo M."/>
            <person name="Sterndorff E.B."/>
            <person name="Faurdal D."/>
            <person name="Vuksanovic O."/>
            <person name="Mourched A.-S."/>
            <person name="Charusanti P."/>
            <person name="Shaw S."/>
            <person name="Blin K."/>
            <person name="Weber T."/>
        </authorList>
    </citation>
    <scope>NUCLEOTIDE SEQUENCE [LARGE SCALE GENOMIC DNA]</scope>
    <source>
        <strain evidence="3 4">NBC_00456</strain>
    </source>
</reference>
<evidence type="ECO:0000313" key="3">
    <source>
        <dbReference type="EMBL" id="WUG98612.1"/>
    </source>
</evidence>
<dbReference type="EMBL" id="CP107906">
    <property type="protein sequence ID" value="WUG98612.1"/>
    <property type="molecule type" value="Genomic_DNA"/>
</dbReference>
<dbReference type="Proteomes" id="UP001341259">
    <property type="component" value="Chromosome"/>
</dbReference>
<feature type="region of interest" description="Disordered" evidence="1">
    <location>
        <begin position="1"/>
        <end position="26"/>
    </location>
</feature>
<proteinExistence type="predicted"/>
<keyword evidence="2" id="KW-1133">Transmembrane helix</keyword>
<keyword evidence="4" id="KW-1185">Reference proteome</keyword>
<organism evidence="3 4">
    <name type="scientific">Streptomyces violaceus</name>
    <name type="common">Streptomyces venezuelae</name>
    <dbReference type="NCBI Taxonomy" id="1936"/>
    <lineage>
        <taxon>Bacteria</taxon>
        <taxon>Bacillati</taxon>
        <taxon>Actinomycetota</taxon>
        <taxon>Actinomycetes</taxon>
        <taxon>Kitasatosporales</taxon>
        <taxon>Streptomycetaceae</taxon>
        <taxon>Streptomyces</taxon>
    </lineage>
</organism>
<protein>
    <submittedName>
        <fullName evidence="3">Uncharacterized protein</fullName>
    </submittedName>
</protein>
<evidence type="ECO:0000256" key="1">
    <source>
        <dbReference type="SAM" id="MobiDB-lite"/>
    </source>
</evidence>
<dbReference type="RefSeq" id="WP_328346612.1">
    <property type="nucleotide sequence ID" value="NZ_CP107906.1"/>
</dbReference>
<sequence>MPVPAAASTIAAGGEPHEHHVPHGAEGCASDTVVRAAAQSVEEFSLGAMAVVVLVAVSVVVGRPPARHELRRRRSTRTGRVALVRTSRWRI</sequence>
<evidence type="ECO:0000313" key="4">
    <source>
        <dbReference type="Proteomes" id="UP001341259"/>
    </source>
</evidence>
<gene>
    <name evidence="3" type="ORF">OHB29_39680</name>
</gene>
<evidence type="ECO:0000256" key="2">
    <source>
        <dbReference type="SAM" id="Phobius"/>
    </source>
</evidence>
<feature type="transmembrane region" description="Helical" evidence="2">
    <location>
        <begin position="44"/>
        <end position="64"/>
    </location>
</feature>
<name>A0ABZ1P4L6_STRVL</name>
<keyword evidence="2" id="KW-0812">Transmembrane</keyword>
<keyword evidence="2" id="KW-0472">Membrane</keyword>